<dbReference type="Proteomes" id="UP000465785">
    <property type="component" value="Plasmid pJCM6399"/>
</dbReference>
<feature type="transmembrane region" description="Helical" evidence="1">
    <location>
        <begin position="12"/>
        <end position="39"/>
    </location>
</feature>
<evidence type="ECO:0000256" key="1">
    <source>
        <dbReference type="SAM" id="Phobius"/>
    </source>
</evidence>
<dbReference type="PROSITE" id="PS51257">
    <property type="entry name" value="PROKAR_LIPOPROTEIN"/>
    <property type="match status" value="1"/>
</dbReference>
<gene>
    <name evidence="2" type="ORF">MGALJ_60350</name>
</gene>
<dbReference type="KEGG" id="mgau:MGALJ_60350"/>
<name>A0A9W4B960_9MYCO</name>
<proteinExistence type="predicted"/>
<feature type="transmembrane region" description="Helical" evidence="1">
    <location>
        <begin position="45"/>
        <end position="65"/>
    </location>
</feature>
<dbReference type="Gene3D" id="1.10.287.910">
    <property type="entry name" value="bacterial mercury transporter, merf"/>
    <property type="match status" value="1"/>
</dbReference>
<dbReference type="AlphaFoldDB" id="A0A9W4B960"/>
<evidence type="ECO:0000313" key="2">
    <source>
        <dbReference type="EMBL" id="BBY96366.1"/>
    </source>
</evidence>
<reference evidence="2 3" key="1">
    <citation type="journal article" date="2019" name="Emerg. Microbes Infect.">
        <title>Comprehensive subspecies identification of 175 nontuberculous mycobacteria species based on 7547 genomic profiles.</title>
        <authorList>
            <person name="Matsumoto Y."/>
            <person name="Kinjo T."/>
            <person name="Motooka D."/>
            <person name="Nabeya D."/>
            <person name="Jung N."/>
            <person name="Uechi K."/>
            <person name="Horii T."/>
            <person name="Iida T."/>
            <person name="Fujita J."/>
            <person name="Nakamura S."/>
        </authorList>
    </citation>
    <scope>NUCLEOTIDE SEQUENCE [LARGE SCALE GENOMIC DNA]</scope>
    <source>
        <strain evidence="2 3">JCM 6399</strain>
        <plasmid evidence="2">pJCM6399</plasmid>
    </source>
</reference>
<geneLocation type="plasmid" evidence="2 3">
    <name>pJCM6399</name>
</geneLocation>
<accession>A0A9W4B960</accession>
<protein>
    <recommendedName>
        <fullName evidence="4">Mercury transporter</fullName>
    </recommendedName>
</protein>
<evidence type="ECO:0008006" key="4">
    <source>
        <dbReference type="Google" id="ProtNLM"/>
    </source>
</evidence>
<sequence length="99" mass="10216">MNESQRRARRWSGAGAAVVAACALCCAGPLLAILGSIGIGSAVGAIWLPGLAALTVVAAIGALWLRRRRRASICQAGRVDVSMPTIGKPGWDTAPTRHL</sequence>
<keyword evidence="3" id="KW-1185">Reference proteome</keyword>
<keyword evidence="1" id="KW-1133">Transmembrane helix</keyword>
<keyword evidence="1" id="KW-0812">Transmembrane</keyword>
<keyword evidence="2" id="KW-0614">Plasmid</keyword>
<dbReference type="RefSeq" id="WP_232076831.1">
    <property type="nucleotide sequence ID" value="NZ_AP022602.1"/>
</dbReference>
<evidence type="ECO:0000313" key="3">
    <source>
        <dbReference type="Proteomes" id="UP000465785"/>
    </source>
</evidence>
<keyword evidence="1" id="KW-0472">Membrane</keyword>
<dbReference type="EMBL" id="AP022602">
    <property type="protein sequence ID" value="BBY96366.1"/>
    <property type="molecule type" value="Genomic_DNA"/>
</dbReference>
<organism evidence="2 3">
    <name type="scientific">Mycobacterium gallinarum</name>
    <dbReference type="NCBI Taxonomy" id="39689"/>
    <lineage>
        <taxon>Bacteria</taxon>
        <taxon>Bacillati</taxon>
        <taxon>Actinomycetota</taxon>
        <taxon>Actinomycetes</taxon>
        <taxon>Mycobacteriales</taxon>
        <taxon>Mycobacteriaceae</taxon>
        <taxon>Mycobacterium</taxon>
    </lineage>
</organism>